<dbReference type="EC" id="2.7.1.130" evidence="3 13"/>
<evidence type="ECO:0000256" key="2">
    <source>
        <dbReference type="ARBA" id="ARBA00004870"/>
    </source>
</evidence>
<comment type="pathway">
    <text evidence="2 13">Glycolipid biosynthesis; lipid IV(A) biosynthesis; lipid IV(A) from (3R)-3-hydroxytetradecanoyl-[acyl-carrier-protein] and UDP-N-acetyl-alpha-D-glucosamine: step 6/6.</text>
</comment>
<keyword evidence="6 13" id="KW-0441">Lipid A biosynthesis</keyword>
<dbReference type="InterPro" id="IPR027417">
    <property type="entry name" value="P-loop_NTPase"/>
</dbReference>
<keyword evidence="7 13" id="KW-0808">Transferase</keyword>
<evidence type="ECO:0000256" key="8">
    <source>
        <dbReference type="ARBA" id="ARBA00022741"/>
    </source>
</evidence>
<dbReference type="Proteomes" id="UP000285961">
    <property type="component" value="Unassembled WGS sequence"/>
</dbReference>
<evidence type="ECO:0000313" key="14">
    <source>
        <dbReference type="EMBL" id="RJP74420.1"/>
    </source>
</evidence>
<evidence type="ECO:0000256" key="9">
    <source>
        <dbReference type="ARBA" id="ARBA00022777"/>
    </source>
</evidence>
<dbReference type="GO" id="GO:0005524">
    <property type="term" value="F:ATP binding"/>
    <property type="evidence" value="ECO:0007669"/>
    <property type="project" value="UniProtKB-UniRule"/>
</dbReference>
<evidence type="ECO:0000256" key="11">
    <source>
        <dbReference type="ARBA" id="ARBA00023098"/>
    </source>
</evidence>
<evidence type="ECO:0000256" key="6">
    <source>
        <dbReference type="ARBA" id="ARBA00022556"/>
    </source>
</evidence>
<proteinExistence type="inferred from homology"/>
<evidence type="ECO:0000256" key="7">
    <source>
        <dbReference type="ARBA" id="ARBA00022679"/>
    </source>
</evidence>
<dbReference type="UniPathway" id="UPA00359">
    <property type="reaction ID" value="UER00482"/>
</dbReference>
<gene>
    <name evidence="13 14" type="primary">lpxK</name>
    <name evidence="14" type="ORF">C4532_02430</name>
</gene>
<comment type="catalytic activity">
    <reaction evidence="13">
        <text>a lipid A disaccharide + ATP = a lipid IVA + ADP + H(+)</text>
        <dbReference type="Rhea" id="RHEA:67840"/>
        <dbReference type="ChEBI" id="CHEBI:15378"/>
        <dbReference type="ChEBI" id="CHEBI:30616"/>
        <dbReference type="ChEBI" id="CHEBI:176343"/>
        <dbReference type="ChEBI" id="CHEBI:176425"/>
        <dbReference type="ChEBI" id="CHEBI:456216"/>
        <dbReference type="EC" id="2.7.1.130"/>
    </reaction>
</comment>
<dbReference type="EMBL" id="QZKI01000015">
    <property type="protein sequence ID" value="RJP74420.1"/>
    <property type="molecule type" value="Genomic_DNA"/>
</dbReference>
<dbReference type="GO" id="GO:0009245">
    <property type="term" value="P:lipid A biosynthetic process"/>
    <property type="evidence" value="ECO:0007669"/>
    <property type="project" value="UniProtKB-UniRule"/>
</dbReference>
<dbReference type="HAMAP" id="MF_00409">
    <property type="entry name" value="LpxK"/>
    <property type="match status" value="1"/>
</dbReference>
<comment type="similarity">
    <text evidence="13">Belongs to the LpxK family.</text>
</comment>
<keyword evidence="11 13" id="KW-0443">Lipid metabolism</keyword>
<evidence type="ECO:0000256" key="10">
    <source>
        <dbReference type="ARBA" id="ARBA00022840"/>
    </source>
</evidence>
<dbReference type="AlphaFoldDB" id="A0A419F7N8"/>
<evidence type="ECO:0000256" key="3">
    <source>
        <dbReference type="ARBA" id="ARBA00012071"/>
    </source>
</evidence>
<keyword evidence="5 13" id="KW-0444">Lipid biosynthesis</keyword>
<dbReference type="SUPFAM" id="SSF52540">
    <property type="entry name" value="P-loop containing nucleoside triphosphate hydrolases"/>
    <property type="match status" value="1"/>
</dbReference>
<keyword evidence="8 13" id="KW-0547">Nucleotide-binding</keyword>
<name>A0A419F7N8_9BACT</name>
<comment type="function">
    <text evidence="1 13">Transfers the gamma-phosphate of ATP to the 4'-position of a tetraacyldisaccharide 1-phosphate intermediate (termed DS-1-P) to form tetraacyldisaccharide 1,4'-bis-phosphate (lipid IVA).</text>
</comment>
<keyword evidence="10 13" id="KW-0067">ATP-binding</keyword>
<evidence type="ECO:0000256" key="4">
    <source>
        <dbReference type="ARBA" id="ARBA00016436"/>
    </source>
</evidence>
<organism evidence="14 15">
    <name type="scientific">Candidatus Abyssobacteria bacterium SURF_17</name>
    <dbReference type="NCBI Taxonomy" id="2093361"/>
    <lineage>
        <taxon>Bacteria</taxon>
        <taxon>Pseudomonadati</taxon>
        <taxon>Candidatus Hydrogenedentota</taxon>
        <taxon>Candidatus Abyssobacteria</taxon>
    </lineage>
</organism>
<reference evidence="14 15" key="1">
    <citation type="journal article" date="2017" name="ISME J.">
        <title>Energy and carbon metabolisms in a deep terrestrial subsurface fluid microbial community.</title>
        <authorList>
            <person name="Momper L."/>
            <person name="Jungbluth S.P."/>
            <person name="Lee M.D."/>
            <person name="Amend J.P."/>
        </authorList>
    </citation>
    <scope>NUCLEOTIDE SEQUENCE [LARGE SCALE GENOMIC DNA]</scope>
    <source>
        <strain evidence="14">SURF_17</strain>
    </source>
</reference>
<feature type="binding site" evidence="13">
    <location>
        <begin position="65"/>
        <end position="72"/>
    </location>
    <ligand>
        <name>ATP</name>
        <dbReference type="ChEBI" id="CHEBI:30616"/>
    </ligand>
</feature>
<dbReference type="InterPro" id="IPR003758">
    <property type="entry name" value="LpxK"/>
</dbReference>
<dbReference type="GO" id="GO:0005886">
    <property type="term" value="C:plasma membrane"/>
    <property type="evidence" value="ECO:0007669"/>
    <property type="project" value="TreeGrafter"/>
</dbReference>
<protein>
    <recommendedName>
        <fullName evidence="4 13">Tetraacyldisaccharide 4'-kinase</fullName>
        <ecNumber evidence="3 13">2.7.1.130</ecNumber>
    </recommendedName>
    <alternativeName>
        <fullName evidence="12 13">Lipid A 4'-kinase</fullName>
    </alternativeName>
</protein>
<sequence length="357" mass="39353">MNRELHMRIVSGEARGIGPSIARAALFAASGFYFLGYQAKRTAFDAGLLHQVRVDARVISIGNIVAGGTGKTPAVIHFARRFTNDGKKVAVLSRGYGRITPIDEPLAVSDFTKTRLSPRESGDEPYLIAEKLPGIPVVVCGNRVKGAHFTIERFQPDIILLDDGFQHRALARDEDIVTIDCSNPFGFGHLLPRGLLREPLSALARATCFLVTHADERDCTHAVAILRTVNPTARILKSAHRPVWLVRLNDGTKHVCDMLAGKKVLAFSGIGNPASFEQTLRRIGANIVRAIVFKDHHWYDAADMDRINEEAKRSGAEFMVTTAKDAVRLPAETRMSENLLGLEIEIELLEGNRECEQ</sequence>
<dbReference type="GO" id="GO:0009029">
    <property type="term" value="F:lipid-A 4'-kinase activity"/>
    <property type="evidence" value="ECO:0007669"/>
    <property type="project" value="UniProtKB-UniRule"/>
</dbReference>
<evidence type="ECO:0000313" key="15">
    <source>
        <dbReference type="Proteomes" id="UP000285961"/>
    </source>
</evidence>
<evidence type="ECO:0000256" key="13">
    <source>
        <dbReference type="HAMAP-Rule" id="MF_00409"/>
    </source>
</evidence>
<accession>A0A419F7N8</accession>
<evidence type="ECO:0000256" key="1">
    <source>
        <dbReference type="ARBA" id="ARBA00002274"/>
    </source>
</evidence>
<keyword evidence="9 13" id="KW-0418">Kinase</keyword>
<dbReference type="PANTHER" id="PTHR42724:SF1">
    <property type="entry name" value="TETRAACYLDISACCHARIDE 4'-KINASE, MITOCHONDRIAL-RELATED"/>
    <property type="match status" value="1"/>
</dbReference>
<evidence type="ECO:0000256" key="5">
    <source>
        <dbReference type="ARBA" id="ARBA00022516"/>
    </source>
</evidence>
<dbReference type="GO" id="GO:0009244">
    <property type="term" value="P:lipopolysaccharide core region biosynthetic process"/>
    <property type="evidence" value="ECO:0007669"/>
    <property type="project" value="TreeGrafter"/>
</dbReference>
<dbReference type="NCBIfam" id="TIGR00682">
    <property type="entry name" value="lpxK"/>
    <property type="match status" value="1"/>
</dbReference>
<comment type="caution">
    <text evidence="14">The sequence shown here is derived from an EMBL/GenBank/DDBJ whole genome shotgun (WGS) entry which is preliminary data.</text>
</comment>
<dbReference type="PANTHER" id="PTHR42724">
    <property type="entry name" value="TETRAACYLDISACCHARIDE 4'-KINASE"/>
    <property type="match status" value="1"/>
</dbReference>
<dbReference type="Pfam" id="PF02606">
    <property type="entry name" value="LpxK"/>
    <property type="match status" value="1"/>
</dbReference>
<evidence type="ECO:0000256" key="12">
    <source>
        <dbReference type="ARBA" id="ARBA00029757"/>
    </source>
</evidence>